<dbReference type="AlphaFoldDB" id="A0A8C5CY29"/>
<dbReference type="GeneTree" id="ENSGT00940000159134"/>
<dbReference type="GeneID" id="115537417"/>
<evidence type="ECO:0000256" key="9">
    <source>
        <dbReference type="ARBA" id="ARBA00023136"/>
    </source>
</evidence>
<evidence type="ECO:0000313" key="13">
    <source>
        <dbReference type="Ensembl" id="ENSGMOP00000064776.1"/>
    </source>
</evidence>
<keyword evidence="5 12" id="KW-0812">Transmembrane</keyword>
<dbReference type="KEGG" id="gmh:115537417"/>
<dbReference type="Ensembl" id="ENSGMOT00000049961.1">
    <property type="protein sequence ID" value="ENSGMOP00000064776.1"/>
    <property type="gene ID" value="ENSGMOG00000036068.1"/>
</dbReference>
<dbReference type="EC" id="2.4.1.-" evidence="12"/>
<evidence type="ECO:0000256" key="1">
    <source>
        <dbReference type="ARBA" id="ARBA00004323"/>
    </source>
</evidence>
<evidence type="ECO:0000256" key="2">
    <source>
        <dbReference type="ARBA" id="ARBA00008661"/>
    </source>
</evidence>
<dbReference type="GO" id="GO:0030311">
    <property type="term" value="P:poly-N-acetyllactosamine biosynthetic process"/>
    <property type="evidence" value="ECO:0007669"/>
    <property type="project" value="TreeGrafter"/>
</dbReference>
<reference evidence="13" key="2">
    <citation type="submission" date="2025-09" db="UniProtKB">
        <authorList>
            <consortium name="Ensembl"/>
        </authorList>
    </citation>
    <scope>IDENTIFICATION</scope>
</reference>
<dbReference type="Pfam" id="PF01762">
    <property type="entry name" value="Galactosyl_T"/>
    <property type="match status" value="1"/>
</dbReference>
<keyword evidence="3 12" id="KW-0328">Glycosyltransferase</keyword>
<keyword evidence="14" id="KW-1185">Reference proteome</keyword>
<evidence type="ECO:0000256" key="11">
    <source>
        <dbReference type="ARBA" id="ARBA00043952"/>
    </source>
</evidence>
<keyword evidence="8 12" id="KW-0333">Golgi apparatus</keyword>
<dbReference type="RefSeq" id="XP_030205199.1">
    <property type="nucleotide sequence ID" value="XM_030349339.1"/>
</dbReference>
<dbReference type="OrthoDB" id="2139606at2759"/>
<evidence type="ECO:0000256" key="3">
    <source>
        <dbReference type="ARBA" id="ARBA00022676"/>
    </source>
</evidence>
<comment type="pathway">
    <text evidence="11">Protein modification.</text>
</comment>
<dbReference type="Gene3D" id="3.90.550.50">
    <property type="match status" value="1"/>
</dbReference>
<evidence type="ECO:0000256" key="5">
    <source>
        <dbReference type="ARBA" id="ARBA00022692"/>
    </source>
</evidence>
<dbReference type="FunFam" id="3.90.550.50:FF:000009">
    <property type="entry name" value="Hexosyltransferase"/>
    <property type="match status" value="1"/>
</dbReference>
<dbReference type="GO" id="GO:0000139">
    <property type="term" value="C:Golgi membrane"/>
    <property type="evidence" value="ECO:0007669"/>
    <property type="project" value="UniProtKB-SubCell"/>
</dbReference>
<evidence type="ECO:0000256" key="7">
    <source>
        <dbReference type="ARBA" id="ARBA00022989"/>
    </source>
</evidence>
<gene>
    <name evidence="13" type="primary">LOC115537417</name>
</gene>
<keyword evidence="7 12" id="KW-1133">Transmembrane helix</keyword>
<organism evidence="13 14">
    <name type="scientific">Gadus morhua</name>
    <name type="common">Atlantic cod</name>
    <dbReference type="NCBI Taxonomy" id="8049"/>
    <lineage>
        <taxon>Eukaryota</taxon>
        <taxon>Metazoa</taxon>
        <taxon>Chordata</taxon>
        <taxon>Craniata</taxon>
        <taxon>Vertebrata</taxon>
        <taxon>Euteleostomi</taxon>
        <taxon>Actinopterygii</taxon>
        <taxon>Neopterygii</taxon>
        <taxon>Teleostei</taxon>
        <taxon>Neoteleostei</taxon>
        <taxon>Acanthomorphata</taxon>
        <taxon>Zeiogadaria</taxon>
        <taxon>Gadariae</taxon>
        <taxon>Gadiformes</taxon>
        <taxon>Gadoidei</taxon>
        <taxon>Gadidae</taxon>
        <taxon>Gadus</taxon>
    </lineage>
</organism>
<dbReference type="OMA" id="FLSAKMY"/>
<dbReference type="GO" id="GO:0008499">
    <property type="term" value="F:N-acetyl-beta-D-glucosaminide beta-(1,3)-galactosyltransferase activity"/>
    <property type="evidence" value="ECO:0007669"/>
    <property type="project" value="UniProtKB-ARBA"/>
</dbReference>
<dbReference type="InterPro" id="IPR002659">
    <property type="entry name" value="Glyco_trans_31"/>
</dbReference>
<name>A0A8C5CY29_GADMO</name>
<dbReference type="Proteomes" id="UP000694546">
    <property type="component" value="Chromosome 23"/>
</dbReference>
<keyword evidence="6 12" id="KW-0735">Signal-anchor</keyword>
<keyword evidence="4" id="KW-0808">Transferase</keyword>
<evidence type="ECO:0000256" key="10">
    <source>
        <dbReference type="ARBA" id="ARBA00023180"/>
    </source>
</evidence>
<dbReference type="PANTHER" id="PTHR11214">
    <property type="entry name" value="BETA-1,3-N-ACETYLGLUCOSAMINYLTRANSFERASE"/>
    <property type="match status" value="1"/>
</dbReference>
<dbReference type="GO" id="GO:0016266">
    <property type="term" value="P:protein O-linked glycosylation via N-acetyl-galactosamine"/>
    <property type="evidence" value="ECO:0007669"/>
    <property type="project" value="UniProtKB-ARBA"/>
</dbReference>
<dbReference type="PANTHER" id="PTHR11214:SF23">
    <property type="entry name" value="N-ACETYLLACTOSAMINIDE BETA-1,3-N-ACETYLGLUCOSAMINYLTRANSFERASE 3"/>
    <property type="match status" value="1"/>
</dbReference>
<comment type="similarity">
    <text evidence="2 12">Belongs to the glycosyltransferase 31 family.</text>
</comment>
<evidence type="ECO:0000313" key="14">
    <source>
        <dbReference type="Proteomes" id="UP000694546"/>
    </source>
</evidence>
<evidence type="ECO:0000256" key="8">
    <source>
        <dbReference type="ARBA" id="ARBA00023034"/>
    </source>
</evidence>
<reference evidence="13" key="1">
    <citation type="submission" date="2025-08" db="UniProtKB">
        <authorList>
            <consortium name="Ensembl"/>
        </authorList>
    </citation>
    <scope>IDENTIFICATION</scope>
</reference>
<evidence type="ECO:0000256" key="12">
    <source>
        <dbReference type="RuleBase" id="RU363063"/>
    </source>
</evidence>
<keyword evidence="9 12" id="KW-0472">Membrane</keyword>
<proteinExistence type="inferred from homology"/>
<feature type="transmembrane region" description="Helical" evidence="12">
    <location>
        <begin position="12"/>
        <end position="31"/>
    </location>
</feature>
<keyword evidence="10" id="KW-0325">Glycoprotein</keyword>
<accession>A0A8C5CY29</accession>
<comment type="subcellular location">
    <subcellularLocation>
        <location evidence="1 12">Golgi apparatus membrane</location>
        <topology evidence="1 12">Single-pass type II membrane protein</topology>
    </subcellularLocation>
</comment>
<protein>
    <recommendedName>
        <fullName evidence="12">Hexosyltransferase</fullName>
        <ecNumber evidence="12">2.4.1.-</ecNumber>
    </recommendedName>
</protein>
<evidence type="ECO:0000256" key="4">
    <source>
        <dbReference type="ARBA" id="ARBA00022679"/>
    </source>
</evidence>
<sequence length="379" mass="43586">MFFFCKMRMKRIGTYLILIVAPCLIVILLWTSQHPPPPPSNDVQLLTQDQLSPNMPPAVSRRSLHLWPPCHRNRSMVNITGFSDLPVRLQNFLSYRHCKHFPLILDLPHKCGVTDGSDIFLLLVIKSQPENYERRQALRATWAEERKHNGAWIRRVFISGTSGANLQKQRMNQLMEVENRNYGDILQWDFEESFLNLTLKQVLFLEWLEDRCPRAHFLLNGDDDIFAHTDNMVEYLQGVNGSLDSDEHLFVGSLMEGTGPVREPNKYFVPVQVQESDTYPAYCSGGGYLLSRHTAKVLFEMSKSVALHPIDDAYMGMCLARAGLKPSSHVGVNPGGLRLPPKVDPYDPCFFKEVLMVHRFQPHQMFVLWDQVHDPRLKC</sequence>
<evidence type="ECO:0000256" key="6">
    <source>
        <dbReference type="ARBA" id="ARBA00022968"/>
    </source>
</evidence>